<reference evidence="1" key="1">
    <citation type="submission" date="2025-08" db="UniProtKB">
        <authorList>
            <consortium name="Ensembl"/>
        </authorList>
    </citation>
    <scope>IDENTIFICATION</scope>
</reference>
<dbReference type="Proteomes" id="UP000694427">
    <property type="component" value="Unplaced"/>
</dbReference>
<dbReference type="PANTHER" id="PTHR33198:SF19">
    <property type="entry name" value="CCHC-TYPE DOMAIN-CONTAINING PROTEIN"/>
    <property type="match status" value="1"/>
</dbReference>
<dbReference type="AlphaFoldDB" id="A0A8C1R3X5"/>
<organism evidence="1 2">
    <name type="scientific">Cyprinus carpio</name>
    <name type="common">Common carp</name>
    <dbReference type="NCBI Taxonomy" id="7962"/>
    <lineage>
        <taxon>Eukaryota</taxon>
        <taxon>Metazoa</taxon>
        <taxon>Chordata</taxon>
        <taxon>Craniata</taxon>
        <taxon>Vertebrata</taxon>
        <taxon>Euteleostomi</taxon>
        <taxon>Actinopterygii</taxon>
        <taxon>Neopterygii</taxon>
        <taxon>Teleostei</taxon>
        <taxon>Ostariophysi</taxon>
        <taxon>Cypriniformes</taxon>
        <taxon>Cyprinidae</taxon>
        <taxon>Cyprininae</taxon>
        <taxon>Cyprinus</taxon>
    </lineage>
</organism>
<accession>A0A8C1R3X5</accession>
<sequence>KARFGRVDEYKESKEDFESYIEHFEVASVTLTKMSAMSYNDLKAALIAHYRPQPFVIAKHFKFQKRNQKEVESVADYIVALRQLSVSCEFGQYLSEALRDRFVIRLYSESMQCKLLSQKDLMFNQAPLNQSYLECIQCTQPQMERK</sequence>
<keyword evidence="2" id="KW-1185">Reference proteome</keyword>
<name>A0A8C1R3X5_CYPCA</name>
<reference evidence="1" key="2">
    <citation type="submission" date="2025-09" db="UniProtKB">
        <authorList>
            <consortium name="Ensembl"/>
        </authorList>
    </citation>
    <scope>IDENTIFICATION</scope>
</reference>
<proteinExistence type="predicted"/>
<evidence type="ECO:0000313" key="2">
    <source>
        <dbReference type="Proteomes" id="UP000694427"/>
    </source>
</evidence>
<evidence type="ECO:0008006" key="3">
    <source>
        <dbReference type="Google" id="ProtNLM"/>
    </source>
</evidence>
<evidence type="ECO:0000313" key="1">
    <source>
        <dbReference type="Ensembl" id="ENSCCRP00010085421.1"/>
    </source>
</evidence>
<protein>
    <recommendedName>
        <fullName evidence="3">Tick transposon</fullName>
    </recommendedName>
</protein>
<dbReference type="Ensembl" id="ENSCCRT00010094767.1">
    <property type="protein sequence ID" value="ENSCCRP00010085421.1"/>
    <property type="gene ID" value="ENSCCRG00010037315.1"/>
</dbReference>
<dbReference type="PANTHER" id="PTHR33198">
    <property type="entry name" value="ANK_REP_REGION DOMAIN-CONTAINING PROTEIN-RELATED"/>
    <property type="match status" value="1"/>
</dbReference>